<dbReference type="Proteomes" id="UP001165384">
    <property type="component" value="Unassembled WGS sequence"/>
</dbReference>
<feature type="transmembrane region" description="Helical" evidence="2">
    <location>
        <begin position="55"/>
        <end position="77"/>
    </location>
</feature>
<keyword evidence="2" id="KW-0812">Transmembrane</keyword>
<evidence type="ECO:0000259" key="3">
    <source>
        <dbReference type="Pfam" id="PF20303"/>
    </source>
</evidence>
<name>A0ABS9JYQ4_9RHOO</name>
<evidence type="ECO:0000256" key="1">
    <source>
        <dbReference type="SAM" id="MobiDB-lite"/>
    </source>
</evidence>
<organism evidence="4 5">
    <name type="scientific">Dechloromonas hankyongensis</name>
    <dbReference type="NCBI Taxonomy" id="2908002"/>
    <lineage>
        <taxon>Bacteria</taxon>
        <taxon>Pseudomonadati</taxon>
        <taxon>Pseudomonadota</taxon>
        <taxon>Betaproteobacteria</taxon>
        <taxon>Rhodocyclales</taxon>
        <taxon>Azonexaceae</taxon>
        <taxon>Dechloromonas</taxon>
    </lineage>
</organism>
<accession>A0ABS9JYQ4</accession>
<keyword evidence="5" id="KW-1185">Reference proteome</keyword>
<sequence length="245" mass="27042">MSAELQPALQVTAPNGALDGHMLLVLGIMIIMGMLGGVANHFLADRQGETARHEWIKYPVFGVVAALTVPMFLNMISSTLLEGARTKPIDYYVFAGFCLLYVVASRRLFENMVQRLMGQIDQVRRDVGHLKQQKRDEPVMPAPAKAEVEAPKASEPDPREVLSYNDVEILRALSEESFVYGNLAAICDSTGLARELVSQRLTVMKTLGVIETRINEKNVLHWIVSARGKAVLAEIIGGQEQKKIA</sequence>
<feature type="transmembrane region" description="Helical" evidence="2">
    <location>
        <begin position="89"/>
        <end position="109"/>
    </location>
</feature>
<feature type="compositionally biased region" description="Basic and acidic residues" evidence="1">
    <location>
        <begin position="146"/>
        <end position="157"/>
    </location>
</feature>
<gene>
    <name evidence="4" type="ORF">LZ012_03435</name>
</gene>
<dbReference type="RefSeq" id="WP_275707565.1">
    <property type="nucleotide sequence ID" value="NZ_JAKLTN010000001.1"/>
</dbReference>
<feature type="region of interest" description="Disordered" evidence="1">
    <location>
        <begin position="131"/>
        <end position="157"/>
    </location>
</feature>
<feature type="transmembrane region" description="Helical" evidence="2">
    <location>
        <begin position="20"/>
        <end position="43"/>
    </location>
</feature>
<protein>
    <recommendedName>
        <fullName evidence="3">YEATS-Like-Associating Three TM domain-containing protein</fullName>
    </recommendedName>
</protein>
<dbReference type="Gene3D" id="1.10.10.10">
    <property type="entry name" value="Winged helix-like DNA-binding domain superfamily/Winged helix DNA-binding domain"/>
    <property type="match status" value="1"/>
</dbReference>
<comment type="caution">
    <text evidence="4">The sequence shown here is derived from an EMBL/GenBank/DDBJ whole genome shotgun (WGS) entry which is preliminary data.</text>
</comment>
<evidence type="ECO:0000313" key="4">
    <source>
        <dbReference type="EMBL" id="MCG2576044.1"/>
    </source>
</evidence>
<evidence type="ECO:0000256" key="2">
    <source>
        <dbReference type="SAM" id="Phobius"/>
    </source>
</evidence>
<reference evidence="4" key="1">
    <citation type="submission" date="2022-01" db="EMBL/GenBank/DDBJ databases">
        <authorList>
            <person name="Jo J.-H."/>
            <person name="Im W.-T."/>
        </authorList>
    </citation>
    <scope>NUCLEOTIDE SEQUENCE</scope>
    <source>
        <strain evidence="4">XY25</strain>
    </source>
</reference>
<dbReference type="InterPro" id="IPR036388">
    <property type="entry name" value="WH-like_DNA-bd_sf"/>
</dbReference>
<dbReference type="Pfam" id="PF20303">
    <property type="entry name" value="YLATT"/>
    <property type="match status" value="1"/>
</dbReference>
<proteinExistence type="predicted"/>
<dbReference type="EMBL" id="JAKLTN010000001">
    <property type="protein sequence ID" value="MCG2576044.1"/>
    <property type="molecule type" value="Genomic_DNA"/>
</dbReference>
<dbReference type="InterPro" id="IPR036390">
    <property type="entry name" value="WH_DNA-bd_sf"/>
</dbReference>
<dbReference type="InterPro" id="IPR046890">
    <property type="entry name" value="YLATT"/>
</dbReference>
<keyword evidence="2" id="KW-0472">Membrane</keyword>
<keyword evidence="2" id="KW-1133">Transmembrane helix</keyword>
<dbReference type="SUPFAM" id="SSF46785">
    <property type="entry name" value="Winged helix' DNA-binding domain"/>
    <property type="match status" value="1"/>
</dbReference>
<evidence type="ECO:0000313" key="5">
    <source>
        <dbReference type="Proteomes" id="UP001165384"/>
    </source>
</evidence>
<feature type="domain" description="YEATS-Like-Associating Three TM" evidence="3">
    <location>
        <begin position="21"/>
        <end position="127"/>
    </location>
</feature>